<evidence type="ECO:0000313" key="14">
    <source>
        <dbReference type="Proteomes" id="UP000664815"/>
    </source>
</evidence>
<evidence type="ECO:0000256" key="4">
    <source>
        <dbReference type="ARBA" id="ARBA00004635"/>
    </source>
</evidence>
<comment type="caution">
    <text evidence="13">The sequence shown here is derived from an EMBL/GenBank/DDBJ whole genome shotgun (WGS) entry which is preliminary data.</text>
</comment>
<keyword evidence="13" id="KW-0966">Cell projection</keyword>
<evidence type="ECO:0000256" key="12">
    <source>
        <dbReference type="ARBA" id="ARBA00023288"/>
    </source>
</evidence>
<name>A0A9D8KWL8_9GAMM</name>
<dbReference type="InterPro" id="IPR000527">
    <property type="entry name" value="Flag_Lring"/>
</dbReference>
<dbReference type="GO" id="GO:0009427">
    <property type="term" value="C:bacterial-type flagellum basal body, distal rod, L ring"/>
    <property type="evidence" value="ECO:0007669"/>
    <property type="project" value="InterPro"/>
</dbReference>
<evidence type="ECO:0000313" key="13">
    <source>
        <dbReference type="EMBL" id="MBN8798143.1"/>
    </source>
</evidence>
<keyword evidence="8" id="KW-0472">Membrane</keyword>
<keyword evidence="7" id="KW-0732">Signal</keyword>
<evidence type="ECO:0000256" key="2">
    <source>
        <dbReference type="ARBA" id="ARBA00004117"/>
    </source>
</evidence>
<evidence type="ECO:0000256" key="6">
    <source>
        <dbReference type="ARBA" id="ARBA00011439"/>
    </source>
</evidence>
<keyword evidence="13" id="KW-0282">Flagellum</keyword>
<dbReference type="GO" id="GO:0003774">
    <property type="term" value="F:cytoskeletal motor activity"/>
    <property type="evidence" value="ECO:0007669"/>
    <property type="project" value="InterPro"/>
</dbReference>
<dbReference type="PANTHER" id="PTHR34933">
    <property type="entry name" value="FLAGELLAR L-RING PROTEIN"/>
    <property type="match status" value="1"/>
</dbReference>
<evidence type="ECO:0000256" key="7">
    <source>
        <dbReference type="ARBA" id="ARBA00022729"/>
    </source>
</evidence>
<dbReference type="GO" id="GO:0071973">
    <property type="term" value="P:bacterial-type flagellum-dependent cell motility"/>
    <property type="evidence" value="ECO:0007669"/>
    <property type="project" value="InterPro"/>
</dbReference>
<dbReference type="PANTHER" id="PTHR34933:SF1">
    <property type="entry name" value="FLAGELLAR L-RING PROTEIN"/>
    <property type="match status" value="1"/>
</dbReference>
<evidence type="ECO:0000256" key="11">
    <source>
        <dbReference type="ARBA" id="ARBA00023237"/>
    </source>
</evidence>
<dbReference type="AlphaFoldDB" id="A0A9D8KWL8"/>
<protein>
    <submittedName>
        <fullName evidence="13">Flagellar basal body L-ring protein FlgH</fullName>
    </submittedName>
</protein>
<keyword evidence="12" id="KW-0449">Lipoprotein</keyword>
<dbReference type="EMBL" id="JAFKMG010000230">
    <property type="protein sequence ID" value="MBN8798143.1"/>
    <property type="molecule type" value="Genomic_DNA"/>
</dbReference>
<keyword evidence="10" id="KW-0975">Bacterial flagellum</keyword>
<evidence type="ECO:0000256" key="10">
    <source>
        <dbReference type="ARBA" id="ARBA00023143"/>
    </source>
</evidence>
<keyword evidence="11" id="KW-0998">Cell outer membrane</keyword>
<accession>A0A9D8KWL8</accession>
<evidence type="ECO:0000256" key="9">
    <source>
        <dbReference type="ARBA" id="ARBA00023139"/>
    </source>
</evidence>
<evidence type="ECO:0000256" key="1">
    <source>
        <dbReference type="ARBA" id="ARBA00002591"/>
    </source>
</evidence>
<dbReference type="GO" id="GO:0009279">
    <property type="term" value="C:cell outer membrane"/>
    <property type="evidence" value="ECO:0007669"/>
    <property type="project" value="UniProtKB-SubCell"/>
</dbReference>
<dbReference type="PRINTS" id="PR01008">
    <property type="entry name" value="FLGLRINGFLGH"/>
</dbReference>
<evidence type="ECO:0000256" key="8">
    <source>
        <dbReference type="ARBA" id="ARBA00023136"/>
    </source>
</evidence>
<comment type="subcellular location">
    <subcellularLocation>
        <location evidence="2">Bacterial flagellum basal body</location>
    </subcellularLocation>
    <subcellularLocation>
        <location evidence="3">Cell outer membrane</location>
    </subcellularLocation>
    <subcellularLocation>
        <location evidence="4">Membrane</location>
        <topology evidence="4">Lipid-anchor</topology>
    </subcellularLocation>
</comment>
<gene>
    <name evidence="13" type="ORF">J0H45_02115</name>
</gene>
<comment type="similarity">
    <text evidence="5">Belongs to the FlgH family.</text>
</comment>
<keyword evidence="9" id="KW-0564">Palmitate</keyword>
<keyword evidence="13" id="KW-0969">Cilium</keyword>
<evidence type="ECO:0000256" key="3">
    <source>
        <dbReference type="ARBA" id="ARBA00004442"/>
    </source>
</evidence>
<dbReference type="Pfam" id="PF02107">
    <property type="entry name" value="FlgH"/>
    <property type="match status" value="1"/>
</dbReference>
<dbReference type="Proteomes" id="UP000664815">
    <property type="component" value="Unassembled WGS sequence"/>
</dbReference>
<comment type="subunit">
    <text evidence="6">The basal body constitutes a major portion of the flagellar organelle and consists of four rings (L,P,S, and M) mounted on a central rod.</text>
</comment>
<proteinExistence type="inferred from homology"/>
<comment type="function">
    <text evidence="1">Assembles around the rod to form the L-ring and probably protects the motor/basal body from shearing forces during rotation.</text>
</comment>
<sequence>MRSADIATDNTIPSSKVADARIAYGGRGAVAQSNAMGWLGRFFNSALAPF</sequence>
<reference evidence="13" key="1">
    <citation type="submission" date="2021-02" db="EMBL/GenBank/DDBJ databases">
        <title>Thiocyanate and organic carbon inputs drive convergent selection for specific autotrophic Afipia and Thiobacillus strains within complex microbiomes.</title>
        <authorList>
            <person name="Huddy R.J."/>
            <person name="Sachdeva R."/>
            <person name="Kadzinga F."/>
            <person name="Kantor R.S."/>
            <person name="Harrison S.T.L."/>
            <person name="Banfield J.F."/>
        </authorList>
    </citation>
    <scope>NUCLEOTIDE SEQUENCE</scope>
    <source>
        <strain evidence="13">SCN18_10_11_15_R1_P_69_7</strain>
    </source>
</reference>
<evidence type="ECO:0000256" key="5">
    <source>
        <dbReference type="ARBA" id="ARBA00006929"/>
    </source>
</evidence>
<organism evidence="13 14">
    <name type="scientific">Stenotrophomonas nitritireducens</name>
    <dbReference type="NCBI Taxonomy" id="83617"/>
    <lineage>
        <taxon>Bacteria</taxon>
        <taxon>Pseudomonadati</taxon>
        <taxon>Pseudomonadota</taxon>
        <taxon>Gammaproteobacteria</taxon>
        <taxon>Lysobacterales</taxon>
        <taxon>Lysobacteraceae</taxon>
        <taxon>Stenotrophomonas</taxon>
    </lineage>
</organism>